<sequence>MESTNQENFFETDTQQEKRQQRAKKEGNTFGNPLRMPSKLLAVIKDTKSNNSVFVAESGGRVSKINIETRTTTAKYTGPSVPVTCLATGGPSNNTLFAGSWDKAIWSWDVATRRPGRKYDGHSDFVKALVCGRLGDKTILVSGGADKKIIVWDADVGRKLHVLQDPATTMMSLQSLAIDPVLSTADEIVLVSASSDPHIRRWKITLKSYAQLPFDQPAVAGEKGAAAAVGEEKLTIQEHETSVYKVLFDVTGDEVDLWTASADGTAKCLLREKAFSAEDVFEHGDFVRAVALTSDWVVTAGINQHIKVWDRTSGQLYAILDAHFDEITDLVVLRDPAGAAADVLCSVSIDCTLRTWPLDRKGLDAAVEEIRAASEVVDGQEGEGEKKKDDDKEPLMTAEEEAELAALMEDD</sequence>
<dbReference type="Proteomes" id="UP001244207">
    <property type="component" value="Unassembled WGS sequence"/>
</dbReference>
<evidence type="ECO:0000256" key="3">
    <source>
        <dbReference type="PROSITE-ProRule" id="PRU00221"/>
    </source>
</evidence>
<evidence type="ECO:0000256" key="2">
    <source>
        <dbReference type="ARBA" id="ARBA00022737"/>
    </source>
</evidence>
<evidence type="ECO:0000313" key="6">
    <source>
        <dbReference type="Proteomes" id="UP001244207"/>
    </source>
</evidence>
<dbReference type="AlphaFoldDB" id="A0AAD8USU3"/>
<gene>
    <name evidence="5" type="ORF">BDZ83DRAFT_573090</name>
</gene>
<feature type="compositionally biased region" description="Basic and acidic residues" evidence="4">
    <location>
        <begin position="15"/>
        <end position="27"/>
    </location>
</feature>
<accession>A0AAD8USU3</accession>
<evidence type="ECO:0000256" key="1">
    <source>
        <dbReference type="ARBA" id="ARBA00022574"/>
    </source>
</evidence>
<feature type="repeat" description="WD" evidence="3">
    <location>
        <begin position="280"/>
        <end position="319"/>
    </location>
</feature>
<dbReference type="SUPFAM" id="SSF50978">
    <property type="entry name" value="WD40 repeat-like"/>
    <property type="match status" value="1"/>
</dbReference>
<dbReference type="Gene3D" id="2.130.10.10">
    <property type="entry name" value="YVTN repeat-like/Quinoprotein amine dehydrogenase"/>
    <property type="match status" value="2"/>
</dbReference>
<dbReference type="EMBL" id="JAHMHS010000026">
    <property type="protein sequence ID" value="KAK1727249.1"/>
    <property type="molecule type" value="Genomic_DNA"/>
</dbReference>
<reference evidence="5" key="1">
    <citation type="submission" date="2021-12" db="EMBL/GenBank/DDBJ databases">
        <title>Comparative genomics, transcriptomics and evolutionary studies reveal genomic signatures of adaptation to plant cell wall in hemibiotrophic fungi.</title>
        <authorList>
            <consortium name="DOE Joint Genome Institute"/>
            <person name="Baroncelli R."/>
            <person name="Diaz J.F."/>
            <person name="Benocci T."/>
            <person name="Peng M."/>
            <person name="Battaglia E."/>
            <person name="Haridas S."/>
            <person name="Andreopoulos W."/>
            <person name="Labutti K."/>
            <person name="Pangilinan J."/>
            <person name="Floch G.L."/>
            <person name="Makela M.R."/>
            <person name="Henrissat B."/>
            <person name="Grigoriev I.V."/>
            <person name="Crouch J.A."/>
            <person name="De Vries R.P."/>
            <person name="Sukno S.A."/>
            <person name="Thon M.R."/>
        </authorList>
    </citation>
    <scope>NUCLEOTIDE SEQUENCE</scope>
    <source>
        <strain evidence="5">CBS 112980</strain>
    </source>
</reference>
<keyword evidence="6" id="KW-1185">Reference proteome</keyword>
<evidence type="ECO:0000313" key="5">
    <source>
        <dbReference type="EMBL" id="KAK1727249.1"/>
    </source>
</evidence>
<dbReference type="InterPro" id="IPR001680">
    <property type="entry name" value="WD40_rpt"/>
</dbReference>
<protein>
    <submittedName>
        <fullName evidence="5">WD domain-containing protein</fullName>
    </submittedName>
</protein>
<comment type="caution">
    <text evidence="5">The sequence shown here is derived from an EMBL/GenBank/DDBJ whole genome shotgun (WGS) entry which is preliminary data.</text>
</comment>
<dbReference type="Pfam" id="PF00400">
    <property type="entry name" value="WD40"/>
    <property type="match status" value="3"/>
</dbReference>
<feature type="compositionally biased region" description="Polar residues" evidence="4">
    <location>
        <begin position="1"/>
        <end position="13"/>
    </location>
</feature>
<dbReference type="PANTHER" id="PTHR19848:SF8">
    <property type="entry name" value="F-BOX AND WD REPEAT DOMAIN CONTAINING 7"/>
    <property type="match status" value="1"/>
</dbReference>
<keyword evidence="1 3" id="KW-0853">WD repeat</keyword>
<dbReference type="SMART" id="SM00320">
    <property type="entry name" value="WD40"/>
    <property type="match status" value="5"/>
</dbReference>
<evidence type="ECO:0000256" key="4">
    <source>
        <dbReference type="SAM" id="MobiDB-lite"/>
    </source>
</evidence>
<feature type="repeat" description="WD" evidence="3">
    <location>
        <begin position="119"/>
        <end position="162"/>
    </location>
</feature>
<feature type="region of interest" description="Disordered" evidence="4">
    <location>
        <begin position="374"/>
        <end position="396"/>
    </location>
</feature>
<dbReference type="PANTHER" id="PTHR19848">
    <property type="entry name" value="WD40 REPEAT PROTEIN"/>
    <property type="match status" value="1"/>
</dbReference>
<dbReference type="InterPro" id="IPR036322">
    <property type="entry name" value="WD40_repeat_dom_sf"/>
</dbReference>
<feature type="compositionally biased region" description="Basic and acidic residues" evidence="4">
    <location>
        <begin position="383"/>
        <end position="394"/>
    </location>
</feature>
<name>A0AAD8USU3_GLOAC</name>
<dbReference type="RefSeq" id="XP_060367304.1">
    <property type="nucleotide sequence ID" value="XM_060504588.1"/>
</dbReference>
<dbReference type="GeneID" id="85388487"/>
<proteinExistence type="predicted"/>
<dbReference type="PROSITE" id="PS50082">
    <property type="entry name" value="WD_REPEATS_2"/>
    <property type="match status" value="2"/>
</dbReference>
<keyword evidence="2" id="KW-0677">Repeat</keyword>
<dbReference type="InterPro" id="IPR015943">
    <property type="entry name" value="WD40/YVTN_repeat-like_dom_sf"/>
</dbReference>
<feature type="region of interest" description="Disordered" evidence="4">
    <location>
        <begin position="1"/>
        <end position="32"/>
    </location>
</feature>
<organism evidence="5 6">
    <name type="scientific">Glomerella acutata</name>
    <name type="common">Colletotrichum acutatum</name>
    <dbReference type="NCBI Taxonomy" id="27357"/>
    <lineage>
        <taxon>Eukaryota</taxon>
        <taxon>Fungi</taxon>
        <taxon>Dikarya</taxon>
        <taxon>Ascomycota</taxon>
        <taxon>Pezizomycotina</taxon>
        <taxon>Sordariomycetes</taxon>
        <taxon>Hypocreomycetidae</taxon>
        <taxon>Glomerellales</taxon>
        <taxon>Glomerellaceae</taxon>
        <taxon>Colletotrichum</taxon>
        <taxon>Colletotrichum acutatum species complex</taxon>
    </lineage>
</organism>